<accession>A0A4Z0F7M8</accession>
<evidence type="ECO:0000313" key="2">
    <source>
        <dbReference type="Proteomes" id="UP000297890"/>
    </source>
</evidence>
<comment type="caution">
    <text evidence="1">The sequence shown here is derived from an EMBL/GenBank/DDBJ whole genome shotgun (WGS) entry which is preliminary data.</text>
</comment>
<dbReference type="RefSeq" id="WP_135282562.1">
    <property type="nucleotide sequence ID" value="NZ_SRIO01000017.1"/>
</dbReference>
<organism evidence="1 2">
    <name type="scientific">Candidatus Macondimonas diazotrophica</name>
    <dbReference type="NCBI Taxonomy" id="2305248"/>
    <lineage>
        <taxon>Bacteria</taxon>
        <taxon>Pseudomonadati</taxon>
        <taxon>Pseudomonadota</taxon>
        <taxon>Gammaproteobacteria</taxon>
        <taxon>Chromatiales</taxon>
        <taxon>Ectothiorhodospiraceae</taxon>
        <taxon>Candidatus Macondimonas</taxon>
    </lineage>
</organism>
<protein>
    <submittedName>
        <fullName evidence="1">Uncharacterized protein</fullName>
    </submittedName>
</protein>
<name>A0A4Z0F7M8_9GAMM</name>
<gene>
    <name evidence="1" type="ORF">E4680_11485</name>
</gene>
<dbReference type="AlphaFoldDB" id="A0A4Z0F7M8"/>
<dbReference type="EMBL" id="SRIO01000017">
    <property type="protein sequence ID" value="TFZ81685.1"/>
    <property type="molecule type" value="Genomic_DNA"/>
</dbReference>
<reference evidence="1 2" key="1">
    <citation type="journal article" date="2019" name="ISME J.">
        <title>Candidatus Macondimonas diazotrophica, a novel gammaproteobacterial genus dominating crude-oil-contaminated coastal sediments.</title>
        <authorList>
            <person name="Karthikeyan S."/>
            <person name="Konstantinidis K."/>
        </authorList>
    </citation>
    <scope>NUCLEOTIDE SEQUENCE [LARGE SCALE GENOMIC DNA]</scope>
    <source>
        <strain evidence="1 2">KTK01</strain>
    </source>
</reference>
<dbReference type="Proteomes" id="UP000297890">
    <property type="component" value="Unassembled WGS sequence"/>
</dbReference>
<proteinExistence type="predicted"/>
<keyword evidence="2" id="KW-1185">Reference proteome</keyword>
<sequence>MKYRPVLTEDEVQLIMKALQQYSEDTEVVVALIRKLDLLLYRAQVGSNSKNKKAEPKKSALAAMLAEKYASFNSFQEARQEMEAADIAIALQSKQPAELSKEEINFIGKYIIGGQ</sequence>
<evidence type="ECO:0000313" key="1">
    <source>
        <dbReference type="EMBL" id="TFZ81685.1"/>
    </source>
</evidence>